<name>A0A3M0K5D6_HIRRU</name>
<accession>A0A3M0K5D6</accession>
<dbReference type="STRING" id="333673.A0A3M0K5D6"/>
<reference evidence="1 2" key="1">
    <citation type="submission" date="2018-07" db="EMBL/GenBank/DDBJ databases">
        <title>A high quality draft genome assembly of the barn swallow (H. rustica rustica).</title>
        <authorList>
            <person name="Formenti G."/>
            <person name="Chiara M."/>
            <person name="Poveda L."/>
            <person name="Francoijs K.-J."/>
            <person name="Bonisoli-Alquati A."/>
            <person name="Canova L."/>
            <person name="Gianfranceschi L."/>
            <person name="Horner D.S."/>
            <person name="Saino N."/>
        </authorList>
    </citation>
    <scope>NUCLEOTIDE SEQUENCE [LARGE SCALE GENOMIC DNA]</scope>
    <source>
        <strain evidence="1">Chelidonia</strain>
        <tissue evidence="1">Blood</tissue>
    </source>
</reference>
<comment type="caution">
    <text evidence="1">The sequence shown here is derived from an EMBL/GenBank/DDBJ whole genome shotgun (WGS) entry which is preliminary data.</text>
</comment>
<dbReference type="Proteomes" id="UP000269221">
    <property type="component" value="Unassembled WGS sequence"/>
</dbReference>
<sequence length="79" mass="8558">MLAEKGEKEDFGNYRPVSLTAVPGKVMEIFLGGVEKHPKDIAVTSHSQHYFMRGNSCLSNLISFYGKKPSGSNAQPTAG</sequence>
<dbReference type="EMBL" id="QRBI01000120">
    <property type="protein sequence ID" value="RMC06260.1"/>
    <property type="molecule type" value="Genomic_DNA"/>
</dbReference>
<evidence type="ECO:0000313" key="1">
    <source>
        <dbReference type="EMBL" id="RMC06260.1"/>
    </source>
</evidence>
<protein>
    <submittedName>
        <fullName evidence="1">Uncharacterized protein</fullName>
    </submittedName>
</protein>
<proteinExistence type="predicted"/>
<dbReference type="AlphaFoldDB" id="A0A3M0K5D6"/>
<gene>
    <name evidence="1" type="ORF">DUI87_15691</name>
</gene>
<evidence type="ECO:0000313" key="2">
    <source>
        <dbReference type="Proteomes" id="UP000269221"/>
    </source>
</evidence>
<organism evidence="1 2">
    <name type="scientific">Hirundo rustica rustica</name>
    <dbReference type="NCBI Taxonomy" id="333673"/>
    <lineage>
        <taxon>Eukaryota</taxon>
        <taxon>Metazoa</taxon>
        <taxon>Chordata</taxon>
        <taxon>Craniata</taxon>
        <taxon>Vertebrata</taxon>
        <taxon>Euteleostomi</taxon>
        <taxon>Archelosauria</taxon>
        <taxon>Archosauria</taxon>
        <taxon>Dinosauria</taxon>
        <taxon>Saurischia</taxon>
        <taxon>Theropoda</taxon>
        <taxon>Coelurosauria</taxon>
        <taxon>Aves</taxon>
        <taxon>Neognathae</taxon>
        <taxon>Neoaves</taxon>
        <taxon>Telluraves</taxon>
        <taxon>Australaves</taxon>
        <taxon>Passeriformes</taxon>
        <taxon>Sylvioidea</taxon>
        <taxon>Hirundinidae</taxon>
        <taxon>Hirundo</taxon>
    </lineage>
</organism>
<dbReference type="OrthoDB" id="416454at2759"/>
<keyword evidence="2" id="KW-1185">Reference proteome</keyword>